<protein>
    <recommendedName>
        <fullName evidence="1">AB hydrolase-1 domain-containing protein</fullName>
    </recommendedName>
</protein>
<sequence>MKLLDESFTLPPEMSALGGNGEKRGYPLYITAKRYHVQELEVLQQDPEAITLLAFHSTSFHKETWEPTLEALFDASVANGLDKVKIREVWAVDCPNHGHAGILNREMLKRKEFETFFGCEGYAIAVHHFLLAAPTCFGVDFSKKRLVGLGHSLGANGLLLLQALQPIFPFLSLIIVEPVVEPGDGHDLDALRQKLVGNAINRKSEWRSRDEAFLYLKEDSRTKRWDEKVMKAFVKHAIGESPSGTVTLACMPQQERIMYLDMPGATRPVGELTRLCPILPVHLIIGLSNDFIPRVVHDRLIDPTSGRTFASVSEVPQVGHLMPQEIPKKLGILVYELLTLVTKRPEKLRAMY</sequence>
<evidence type="ECO:0000259" key="1">
    <source>
        <dbReference type="Pfam" id="PF12697"/>
    </source>
</evidence>
<dbReference type="Proteomes" id="UP001213000">
    <property type="component" value="Unassembled WGS sequence"/>
</dbReference>
<name>A0AAD5W143_9AGAR</name>
<organism evidence="2 3">
    <name type="scientific">Leucocoprinus birnbaumii</name>
    <dbReference type="NCBI Taxonomy" id="56174"/>
    <lineage>
        <taxon>Eukaryota</taxon>
        <taxon>Fungi</taxon>
        <taxon>Dikarya</taxon>
        <taxon>Basidiomycota</taxon>
        <taxon>Agaricomycotina</taxon>
        <taxon>Agaricomycetes</taxon>
        <taxon>Agaricomycetidae</taxon>
        <taxon>Agaricales</taxon>
        <taxon>Agaricineae</taxon>
        <taxon>Agaricaceae</taxon>
        <taxon>Leucocoprinus</taxon>
    </lineage>
</organism>
<dbReference type="Gene3D" id="3.40.50.1820">
    <property type="entry name" value="alpha/beta hydrolase"/>
    <property type="match status" value="1"/>
</dbReference>
<comment type="caution">
    <text evidence="2">The sequence shown here is derived from an EMBL/GenBank/DDBJ whole genome shotgun (WGS) entry which is preliminary data.</text>
</comment>
<keyword evidence="3" id="KW-1185">Reference proteome</keyword>
<dbReference type="AlphaFoldDB" id="A0AAD5W143"/>
<dbReference type="EMBL" id="JANIEX010000093">
    <property type="protein sequence ID" value="KAJ3573724.1"/>
    <property type="molecule type" value="Genomic_DNA"/>
</dbReference>
<gene>
    <name evidence="2" type="ORF">NP233_g2240</name>
</gene>
<dbReference type="InterPro" id="IPR000073">
    <property type="entry name" value="AB_hydrolase_1"/>
</dbReference>
<feature type="domain" description="AB hydrolase-1" evidence="1">
    <location>
        <begin position="55"/>
        <end position="325"/>
    </location>
</feature>
<proteinExistence type="predicted"/>
<evidence type="ECO:0000313" key="3">
    <source>
        <dbReference type="Proteomes" id="UP001213000"/>
    </source>
</evidence>
<dbReference type="SUPFAM" id="SSF53474">
    <property type="entry name" value="alpha/beta-Hydrolases"/>
    <property type="match status" value="1"/>
</dbReference>
<reference evidence="2" key="1">
    <citation type="submission" date="2022-07" db="EMBL/GenBank/DDBJ databases">
        <title>Genome Sequence of Leucocoprinus birnbaumii.</title>
        <authorList>
            <person name="Buettner E."/>
        </authorList>
    </citation>
    <scope>NUCLEOTIDE SEQUENCE</scope>
    <source>
        <strain evidence="2">VT141</strain>
    </source>
</reference>
<dbReference type="InterPro" id="IPR029058">
    <property type="entry name" value="AB_hydrolase_fold"/>
</dbReference>
<evidence type="ECO:0000313" key="2">
    <source>
        <dbReference type="EMBL" id="KAJ3573724.1"/>
    </source>
</evidence>
<accession>A0AAD5W143</accession>
<dbReference type="Pfam" id="PF12697">
    <property type="entry name" value="Abhydrolase_6"/>
    <property type="match status" value="1"/>
</dbReference>